<evidence type="ECO:0000313" key="2">
    <source>
        <dbReference type="EMBL" id="MCI74152.1"/>
    </source>
</evidence>
<dbReference type="Proteomes" id="UP000265520">
    <property type="component" value="Unassembled WGS sequence"/>
</dbReference>
<organism evidence="2 3">
    <name type="scientific">Trifolium medium</name>
    <dbReference type="NCBI Taxonomy" id="97028"/>
    <lineage>
        <taxon>Eukaryota</taxon>
        <taxon>Viridiplantae</taxon>
        <taxon>Streptophyta</taxon>
        <taxon>Embryophyta</taxon>
        <taxon>Tracheophyta</taxon>
        <taxon>Spermatophyta</taxon>
        <taxon>Magnoliopsida</taxon>
        <taxon>eudicotyledons</taxon>
        <taxon>Gunneridae</taxon>
        <taxon>Pentapetalae</taxon>
        <taxon>rosids</taxon>
        <taxon>fabids</taxon>
        <taxon>Fabales</taxon>
        <taxon>Fabaceae</taxon>
        <taxon>Papilionoideae</taxon>
        <taxon>50 kb inversion clade</taxon>
        <taxon>NPAAA clade</taxon>
        <taxon>Hologalegina</taxon>
        <taxon>IRL clade</taxon>
        <taxon>Trifolieae</taxon>
        <taxon>Trifolium</taxon>
    </lineage>
</organism>
<sequence length="64" mass="6548">MPHLSTMASTTGVAKTMHMHSLLAAAVPSTDEAESGSSSGRNGPFGLQSHTTPSPVLLKPTFLA</sequence>
<accession>A0A392UL03</accession>
<name>A0A392UL03_9FABA</name>
<keyword evidence="3" id="KW-1185">Reference proteome</keyword>
<reference evidence="2 3" key="1">
    <citation type="journal article" date="2018" name="Front. Plant Sci.">
        <title>Red Clover (Trifolium pratense) and Zigzag Clover (T. medium) - A Picture of Genomic Similarities and Differences.</title>
        <authorList>
            <person name="Dluhosova J."/>
            <person name="Istvanek J."/>
            <person name="Nedelnik J."/>
            <person name="Repkova J."/>
        </authorList>
    </citation>
    <scope>NUCLEOTIDE SEQUENCE [LARGE SCALE GENOMIC DNA]</scope>
    <source>
        <strain evidence="3">cv. 10/8</strain>
        <tissue evidence="2">Leaf</tissue>
    </source>
</reference>
<protein>
    <submittedName>
        <fullName evidence="2">Uncharacterized protein</fullName>
    </submittedName>
</protein>
<feature type="non-terminal residue" evidence="2">
    <location>
        <position position="64"/>
    </location>
</feature>
<comment type="caution">
    <text evidence="2">The sequence shown here is derived from an EMBL/GenBank/DDBJ whole genome shotgun (WGS) entry which is preliminary data.</text>
</comment>
<proteinExistence type="predicted"/>
<dbReference type="AlphaFoldDB" id="A0A392UL03"/>
<evidence type="ECO:0000313" key="3">
    <source>
        <dbReference type="Proteomes" id="UP000265520"/>
    </source>
</evidence>
<evidence type="ECO:0000256" key="1">
    <source>
        <dbReference type="SAM" id="MobiDB-lite"/>
    </source>
</evidence>
<feature type="region of interest" description="Disordered" evidence="1">
    <location>
        <begin position="24"/>
        <end position="64"/>
    </location>
</feature>
<dbReference type="EMBL" id="LXQA010854430">
    <property type="protein sequence ID" value="MCI74152.1"/>
    <property type="molecule type" value="Genomic_DNA"/>
</dbReference>